<proteinExistence type="inferred from homology"/>
<feature type="compositionally biased region" description="Polar residues" evidence="13">
    <location>
        <begin position="87"/>
        <end position="96"/>
    </location>
</feature>
<evidence type="ECO:0000256" key="3">
    <source>
        <dbReference type="ARBA" id="ARBA00017876"/>
    </source>
</evidence>
<dbReference type="RefSeq" id="WP_034458967.1">
    <property type="nucleotide sequence ID" value="NZ_CADEAH010000003.1"/>
</dbReference>
<dbReference type="STRING" id="1134510.O9A_00790"/>
<reference evidence="14 15" key="1">
    <citation type="submission" date="2012-04" db="EMBL/GenBank/DDBJ databases">
        <title>The Genome Sequence of Bartonella koehlerae C-29.</title>
        <authorList>
            <consortium name="The Broad Institute Genome Sequencing Platform"/>
            <consortium name="The Broad Institute Genome Sequencing Center for Infectious Disease"/>
            <person name="Feldgarden M."/>
            <person name="Kirby J."/>
            <person name="Kosoy M."/>
            <person name="Birtles R."/>
            <person name="Probert W.S."/>
            <person name="Chiaraviglio L."/>
            <person name="Walker B."/>
            <person name="Young S.K."/>
            <person name="Zeng Q."/>
            <person name="Gargeya S."/>
            <person name="Fitzgerald M."/>
            <person name="Haas B."/>
            <person name="Abouelleil A."/>
            <person name="Alvarado L."/>
            <person name="Arachchi H.M."/>
            <person name="Berlin A.M."/>
            <person name="Chapman S.B."/>
            <person name="Goldberg J."/>
            <person name="Griggs A."/>
            <person name="Gujja S."/>
            <person name="Hansen M."/>
            <person name="Howarth C."/>
            <person name="Imamovic A."/>
            <person name="Larimer J."/>
            <person name="McCowen C."/>
            <person name="Montmayeur A."/>
            <person name="Murphy C."/>
            <person name="Neiman D."/>
            <person name="Pearson M."/>
            <person name="Priest M."/>
            <person name="Roberts A."/>
            <person name="Saif S."/>
            <person name="Shea T."/>
            <person name="Sisk P."/>
            <person name="Sykes S."/>
            <person name="Wortman J."/>
            <person name="Nusbaum C."/>
            <person name="Birren B."/>
        </authorList>
    </citation>
    <scope>NUCLEOTIDE SEQUENCE [LARGE SCALE GENOMIC DNA]</scope>
    <source>
        <strain evidence="14 15">C-29</strain>
    </source>
</reference>
<dbReference type="GO" id="GO:0043952">
    <property type="term" value="P:protein transport by the Sec complex"/>
    <property type="evidence" value="ECO:0007669"/>
    <property type="project" value="TreeGrafter"/>
</dbReference>
<dbReference type="PRINTS" id="PR01651">
    <property type="entry name" value="SECGEXPORT"/>
</dbReference>
<keyword evidence="7 12" id="KW-0653">Protein transport</keyword>
<dbReference type="GO" id="GO:0005886">
    <property type="term" value="C:plasma membrane"/>
    <property type="evidence" value="ECO:0007669"/>
    <property type="project" value="UniProtKB-SubCell"/>
</dbReference>
<keyword evidence="15" id="KW-1185">Reference proteome</keyword>
<dbReference type="PANTHER" id="PTHR34182">
    <property type="entry name" value="PROTEIN-EXPORT MEMBRANE PROTEIN SECG"/>
    <property type="match status" value="1"/>
</dbReference>
<evidence type="ECO:0000256" key="12">
    <source>
        <dbReference type="RuleBase" id="RU365087"/>
    </source>
</evidence>
<dbReference type="GO" id="GO:0065002">
    <property type="term" value="P:intracellular protein transmembrane transport"/>
    <property type="evidence" value="ECO:0007669"/>
    <property type="project" value="TreeGrafter"/>
</dbReference>
<accession>A0A067W6F0</accession>
<evidence type="ECO:0000313" key="14">
    <source>
        <dbReference type="EMBL" id="KEC55510.1"/>
    </source>
</evidence>
<evidence type="ECO:0000256" key="13">
    <source>
        <dbReference type="SAM" id="MobiDB-lite"/>
    </source>
</evidence>
<evidence type="ECO:0000256" key="2">
    <source>
        <dbReference type="ARBA" id="ARBA00008445"/>
    </source>
</evidence>
<dbReference type="eggNOG" id="COG1314">
    <property type="taxonomic scope" value="Bacteria"/>
</dbReference>
<dbReference type="InterPro" id="IPR004692">
    <property type="entry name" value="SecG"/>
</dbReference>
<name>A0A067W6F0_9HYPH</name>
<gene>
    <name evidence="14" type="ORF">O9A_00790</name>
</gene>
<evidence type="ECO:0000256" key="5">
    <source>
        <dbReference type="ARBA" id="ARBA00022475"/>
    </source>
</evidence>
<keyword evidence="8 12" id="KW-1133">Transmembrane helix</keyword>
<keyword evidence="9 12" id="KW-0811">Translocation</keyword>
<dbReference type="OrthoDB" id="7366942at2"/>
<evidence type="ECO:0000256" key="8">
    <source>
        <dbReference type="ARBA" id="ARBA00022989"/>
    </source>
</evidence>
<comment type="function">
    <text evidence="11 12">Involved in protein export. Participates in an early event of protein translocation.</text>
</comment>
<evidence type="ECO:0000256" key="9">
    <source>
        <dbReference type="ARBA" id="ARBA00023010"/>
    </source>
</evidence>
<keyword evidence="4 12" id="KW-0813">Transport</keyword>
<evidence type="ECO:0000256" key="6">
    <source>
        <dbReference type="ARBA" id="ARBA00022692"/>
    </source>
</evidence>
<dbReference type="AlphaFoldDB" id="A0A067W6F0"/>
<feature type="transmembrane region" description="Helical" evidence="12">
    <location>
        <begin position="51"/>
        <end position="72"/>
    </location>
</feature>
<dbReference type="PANTHER" id="PTHR34182:SF1">
    <property type="entry name" value="PROTEIN-EXPORT MEMBRANE PROTEIN SECG"/>
    <property type="match status" value="1"/>
</dbReference>
<feature type="region of interest" description="Disordered" evidence="13">
    <location>
        <begin position="86"/>
        <end position="152"/>
    </location>
</feature>
<evidence type="ECO:0000313" key="15">
    <source>
        <dbReference type="Proteomes" id="UP000027015"/>
    </source>
</evidence>
<keyword evidence="6 12" id="KW-0812">Transmembrane</keyword>
<dbReference type="PATRIC" id="fig|1134510.3.peg.911"/>
<organism evidence="14 15">
    <name type="scientific">Bartonella koehlerae C-29</name>
    <dbReference type="NCBI Taxonomy" id="1134510"/>
    <lineage>
        <taxon>Bacteria</taxon>
        <taxon>Pseudomonadati</taxon>
        <taxon>Pseudomonadota</taxon>
        <taxon>Alphaproteobacteria</taxon>
        <taxon>Hyphomicrobiales</taxon>
        <taxon>Bartonellaceae</taxon>
        <taxon>Bartonella</taxon>
    </lineage>
</organism>
<dbReference type="GO" id="GO:0015450">
    <property type="term" value="F:protein-transporting ATPase activity"/>
    <property type="evidence" value="ECO:0007669"/>
    <property type="project" value="UniProtKB-UniRule"/>
</dbReference>
<comment type="caution">
    <text evidence="14">The sequence shown here is derived from an EMBL/GenBank/DDBJ whole genome shotgun (WGS) entry which is preliminary data.</text>
</comment>
<dbReference type="Proteomes" id="UP000027015">
    <property type="component" value="Unassembled WGS sequence"/>
</dbReference>
<evidence type="ECO:0000256" key="1">
    <source>
        <dbReference type="ARBA" id="ARBA00004651"/>
    </source>
</evidence>
<dbReference type="NCBIfam" id="TIGR00810">
    <property type="entry name" value="secG"/>
    <property type="match status" value="1"/>
</dbReference>
<dbReference type="EMBL" id="AHPL01000007">
    <property type="protein sequence ID" value="KEC55510.1"/>
    <property type="molecule type" value="Genomic_DNA"/>
</dbReference>
<sequence length="152" mass="15920">MQTVLIVIHFLVVITLVGIILIQPSEGGGLGVSSGSGLIKTRGSKNALSRLTAILACCFFAISIGLIVVGSISNFSSDILKRIPVHSEQNSTNKGTSEVAPLSDSKSEPSTLEKLGGGSIPLQEQNQPRDHPAVENPVPPILENPTDNNGEK</sequence>
<comment type="caution">
    <text evidence="12">Lacks conserved residue(s) required for the propagation of feature annotation.</text>
</comment>
<protein>
    <recommendedName>
        <fullName evidence="3 12">Protein-export membrane protein SecG</fullName>
    </recommendedName>
</protein>
<keyword evidence="10 12" id="KW-0472">Membrane</keyword>
<dbReference type="Pfam" id="PF03840">
    <property type="entry name" value="SecG"/>
    <property type="match status" value="1"/>
</dbReference>
<dbReference type="GO" id="GO:0009306">
    <property type="term" value="P:protein secretion"/>
    <property type="evidence" value="ECO:0007669"/>
    <property type="project" value="UniProtKB-UniRule"/>
</dbReference>
<evidence type="ECO:0000256" key="10">
    <source>
        <dbReference type="ARBA" id="ARBA00023136"/>
    </source>
</evidence>
<comment type="similarity">
    <text evidence="2 12">Belongs to the SecG family.</text>
</comment>
<comment type="subcellular location">
    <subcellularLocation>
        <location evidence="1 12">Cell membrane</location>
        <topology evidence="1 12">Multi-pass membrane protein</topology>
    </subcellularLocation>
</comment>
<evidence type="ECO:0000256" key="7">
    <source>
        <dbReference type="ARBA" id="ARBA00022927"/>
    </source>
</evidence>
<keyword evidence="5 12" id="KW-1003">Cell membrane</keyword>
<dbReference type="HOGENOM" id="CLU_094156_5_2_5"/>
<evidence type="ECO:0000256" key="11">
    <source>
        <dbReference type="ARBA" id="ARBA00025182"/>
    </source>
</evidence>
<evidence type="ECO:0000256" key="4">
    <source>
        <dbReference type="ARBA" id="ARBA00022448"/>
    </source>
</evidence>